<evidence type="ECO:0000313" key="2">
    <source>
        <dbReference type="Proteomes" id="UP000823775"/>
    </source>
</evidence>
<protein>
    <submittedName>
        <fullName evidence="1">Uncharacterized protein</fullName>
    </submittedName>
</protein>
<sequence>MSFTAARRVLPQWIHYNDKWTAISGPLQQKCDQCSGWATRQNLIPSISGKSSIMSRGESSIGVYENYGLSKHGPKRGHCHFNVLTATCTPNIEKKRKPSNKRAKREI</sequence>
<organism evidence="1 2">
    <name type="scientific">Datura stramonium</name>
    <name type="common">Jimsonweed</name>
    <name type="synonym">Common thornapple</name>
    <dbReference type="NCBI Taxonomy" id="4076"/>
    <lineage>
        <taxon>Eukaryota</taxon>
        <taxon>Viridiplantae</taxon>
        <taxon>Streptophyta</taxon>
        <taxon>Embryophyta</taxon>
        <taxon>Tracheophyta</taxon>
        <taxon>Spermatophyta</taxon>
        <taxon>Magnoliopsida</taxon>
        <taxon>eudicotyledons</taxon>
        <taxon>Gunneridae</taxon>
        <taxon>Pentapetalae</taxon>
        <taxon>asterids</taxon>
        <taxon>lamiids</taxon>
        <taxon>Solanales</taxon>
        <taxon>Solanaceae</taxon>
        <taxon>Solanoideae</taxon>
        <taxon>Datureae</taxon>
        <taxon>Datura</taxon>
    </lineage>
</organism>
<dbReference type="Proteomes" id="UP000823775">
    <property type="component" value="Unassembled WGS sequence"/>
</dbReference>
<name>A0ABS8Y7D2_DATST</name>
<comment type="caution">
    <text evidence="1">The sequence shown here is derived from an EMBL/GenBank/DDBJ whole genome shotgun (WGS) entry which is preliminary data.</text>
</comment>
<accession>A0ABS8Y7D2</accession>
<reference evidence="1 2" key="1">
    <citation type="journal article" date="2021" name="BMC Genomics">
        <title>Datura genome reveals duplications of psychoactive alkaloid biosynthetic genes and high mutation rate following tissue culture.</title>
        <authorList>
            <person name="Rajewski A."/>
            <person name="Carter-House D."/>
            <person name="Stajich J."/>
            <person name="Litt A."/>
        </authorList>
    </citation>
    <scope>NUCLEOTIDE SEQUENCE [LARGE SCALE GENOMIC DNA]</scope>
    <source>
        <strain evidence="1">AR-01</strain>
    </source>
</reference>
<keyword evidence="2" id="KW-1185">Reference proteome</keyword>
<gene>
    <name evidence="1" type="ORF">HAX54_022002</name>
</gene>
<dbReference type="EMBL" id="JACEIK010026402">
    <property type="protein sequence ID" value="MCE5166568.1"/>
    <property type="molecule type" value="Genomic_DNA"/>
</dbReference>
<evidence type="ECO:0000313" key="1">
    <source>
        <dbReference type="EMBL" id="MCE5166568.1"/>
    </source>
</evidence>
<proteinExistence type="predicted"/>
<feature type="non-terminal residue" evidence="1">
    <location>
        <position position="107"/>
    </location>
</feature>